<dbReference type="EC" id="2.4.1.109" evidence="6"/>
<protein>
    <recommendedName>
        <fullName evidence="6">dolichyl-phosphate-mannose--protein mannosyltransferase</fullName>
        <ecNumber evidence="6">2.4.1.109</ecNumber>
    </recommendedName>
</protein>
<feature type="transmembrane region" description="Helical" evidence="17">
    <location>
        <begin position="334"/>
        <end position="355"/>
    </location>
</feature>
<dbReference type="UniPathway" id="UPA00378"/>
<evidence type="ECO:0000256" key="10">
    <source>
        <dbReference type="ARBA" id="ARBA00022803"/>
    </source>
</evidence>
<dbReference type="PANTHER" id="PTHR44216">
    <property type="entry name" value="PROTEIN O-MANNOSYL-TRANSFERASE TMTC2"/>
    <property type="match status" value="1"/>
</dbReference>
<evidence type="ECO:0000256" key="4">
    <source>
        <dbReference type="ARBA" id="ARBA00004922"/>
    </source>
</evidence>
<dbReference type="SMART" id="SM00028">
    <property type="entry name" value="TPR"/>
    <property type="match status" value="7"/>
</dbReference>
<feature type="repeat" description="TPR" evidence="16">
    <location>
        <begin position="473"/>
        <end position="506"/>
    </location>
</feature>
<feature type="transmembrane region" description="Helical" evidence="17">
    <location>
        <begin position="6"/>
        <end position="24"/>
    </location>
</feature>
<dbReference type="Pfam" id="PF13181">
    <property type="entry name" value="TPR_8"/>
    <property type="match status" value="3"/>
</dbReference>
<feature type="transmembrane region" description="Helical" evidence="17">
    <location>
        <begin position="361"/>
        <end position="379"/>
    </location>
</feature>
<evidence type="ECO:0000256" key="11">
    <source>
        <dbReference type="ARBA" id="ARBA00022824"/>
    </source>
</evidence>
<dbReference type="AlphaFoldDB" id="A0A0K2SYD3"/>
<feature type="repeat" description="TPR" evidence="16">
    <location>
        <begin position="610"/>
        <end position="643"/>
    </location>
</feature>
<dbReference type="InterPro" id="IPR052384">
    <property type="entry name" value="TMTC_O-mannosyltransferase"/>
</dbReference>
<organism evidence="19">
    <name type="scientific">Lepeophtheirus salmonis</name>
    <name type="common">Salmon louse</name>
    <name type="synonym">Caligus salmonis</name>
    <dbReference type="NCBI Taxonomy" id="72036"/>
    <lineage>
        <taxon>Eukaryota</taxon>
        <taxon>Metazoa</taxon>
        <taxon>Ecdysozoa</taxon>
        <taxon>Arthropoda</taxon>
        <taxon>Crustacea</taxon>
        <taxon>Multicrustacea</taxon>
        <taxon>Hexanauplia</taxon>
        <taxon>Copepoda</taxon>
        <taxon>Siphonostomatoida</taxon>
        <taxon>Caligidae</taxon>
        <taxon>Lepeophtheirus</taxon>
    </lineage>
</organism>
<evidence type="ECO:0000256" key="3">
    <source>
        <dbReference type="ARBA" id="ARBA00004240"/>
    </source>
</evidence>
<evidence type="ECO:0000256" key="15">
    <source>
        <dbReference type="ARBA" id="ARBA00045102"/>
    </source>
</evidence>
<evidence type="ECO:0000256" key="17">
    <source>
        <dbReference type="SAM" id="Phobius"/>
    </source>
</evidence>
<evidence type="ECO:0000256" key="6">
    <source>
        <dbReference type="ARBA" id="ARBA00012839"/>
    </source>
</evidence>
<keyword evidence="12 17" id="KW-1133">Transmembrane helix</keyword>
<feature type="transmembrane region" description="Helical" evidence="17">
    <location>
        <begin position="305"/>
        <end position="322"/>
    </location>
</feature>
<evidence type="ECO:0000256" key="16">
    <source>
        <dbReference type="PROSITE-ProRule" id="PRU00339"/>
    </source>
</evidence>
<dbReference type="PROSITE" id="PS50005">
    <property type="entry name" value="TPR"/>
    <property type="match status" value="7"/>
</dbReference>
<evidence type="ECO:0000256" key="14">
    <source>
        <dbReference type="ARBA" id="ARBA00045085"/>
    </source>
</evidence>
<dbReference type="GO" id="GO:0004169">
    <property type="term" value="F:dolichyl-phosphate-mannose-protein mannosyltransferase activity"/>
    <property type="evidence" value="ECO:0007669"/>
    <property type="project" value="UniProtKB-EC"/>
</dbReference>
<evidence type="ECO:0000313" key="19">
    <source>
        <dbReference type="EMBL" id="CDW18362.1"/>
    </source>
</evidence>
<evidence type="ECO:0000256" key="7">
    <source>
        <dbReference type="ARBA" id="ARBA00022679"/>
    </source>
</evidence>
<feature type="repeat" description="TPR" evidence="16">
    <location>
        <begin position="747"/>
        <end position="780"/>
    </location>
</feature>
<comment type="catalytic activity">
    <reaction evidence="15">
        <text>a di-trans,poly-cis-dolichyl beta-D-mannosyl phosphate + L-seryl-[protein] = 3-O-(alpha-D-mannosyl)-L-seryl-[protein] + a di-trans,poly-cis-dolichyl phosphate + H(+)</text>
        <dbReference type="Rhea" id="RHEA:17377"/>
        <dbReference type="Rhea" id="RHEA-COMP:9863"/>
        <dbReference type="Rhea" id="RHEA-COMP:13546"/>
        <dbReference type="Rhea" id="RHEA-COMP:19498"/>
        <dbReference type="Rhea" id="RHEA-COMP:19501"/>
        <dbReference type="ChEBI" id="CHEBI:15378"/>
        <dbReference type="ChEBI" id="CHEBI:29999"/>
        <dbReference type="ChEBI" id="CHEBI:57683"/>
        <dbReference type="ChEBI" id="CHEBI:58211"/>
        <dbReference type="ChEBI" id="CHEBI:137321"/>
        <dbReference type="EC" id="2.4.1.109"/>
    </reaction>
</comment>
<dbReference type="InterPro" id="IPR019734">
    <property type="entry name" value="TPR_rpt"/>
</dbReference>
<comment type="catalytic activity">
    <reaction evidence="14">
        <text>a di-trans,poly-cis-dolichyl beta-D-mannosyl phosphate + L-threonyl-[protein] = 3-O-(alpha-D-mannosyl)-L-threonyl-[protein] + a di-trans,poly-cis-dolichyl phosphate + H(+)</text>
        <dbReference type="Rhea" id="RHEA:53396"/>
        <dbReference type="Rhea" id="RHEA-COMP:11060"/>
        <dbReference type="Rhea" id="RHEA-COMP:13547"/>
        <dbReference type="Rhea" id="RHEA-COMP:19498"/>
        <dbReference type="Rhea" id="RHEA-COMP:19501"/>
        <dbReference type="ChEBI" id="CHEBI:15378"/>
        <dbReference type="ChEBI" id="CHEBI:30013"/>
        <dbReference type="ChEBI" id="CHEBI:57683"/>
        <dbReference type="ChEBI" id="CHEBI:58211"/>
        <dbReference type="ChEBI" id="CHEBI:137323"/>
        <dbReference type="EC" id="2.4.1.109"/>
    </reaction>
</comment>
<feature type="domain" description="DUF1736" evidence="18">
    <location>
        <begin position="244"/>
        <end position="318"/>
    </location>
</feature>
<comment type="pathway">
    <text evidence="4">Protein modification; protein glycosylation.</text>
</comment>
<keyword evidence="10 16" id="KW-0802">TPR repeat</keyword>
<feature type="repeat" description="TPR" evidence="16">
    <location>
        <begin position="573"/>
        <end position="606"/>
    </location>
</feature>
<comment type="similarity">
    <text evidence="5">Belongs to the TMTC family.</text>
</comment>
<dbReference type="InterPro" id="IPR013618">
    <property type="entry name" value="TMTC_DUF1736"/>
</dbReference>
<comment type="subcellular location">
    <subcellularLocation>
        <location evidence="3">Endoplasmic reticulum</location>
    </subcellularLocation>
    <subcellularLocation>
        <location evidence="2">Membrane</location>
        <topology evidence="2">Multi-pass membrane protein</topology>
    </subcellularLocation>
</comment>
<dbReference type="Pfam" id="PF00515">
    <property type="entry name" value="TPR_1"/>
    <property type="match status" value="2"/>
</dbReference>
<dbReference type="EMBL" id="HACA01001001">
    <property type="protein sequence ID" value="CDW18362.1"/>
    <property type="molecule type" value="Transcribed_RNA"/>
</dbReference>
<evidence type="ECO:0000256" key="1">
    <source>
        <dbReference type="ARBA" id="ARBA00003582"/>
    </source>
</evidence>
<evidence type="ECO:0000256" key="2">
    <source>
        <dbReference type="ARBA" id="ARBA00004141"/>
    </source>
</evidence>
<keyword evidence="8 17" id="KW-0812">Transmembrane</keyword>
<dbReference type="SUPFAM" id="SSF48452">
    <property type="entry name" value="TPR-like"/>
    <property type="match status" value="1"/>
</dbReference>
<dbReference type="OrthoDB" id="1658288at2759"/>
<dbReference type="Gene3D" id="1.25.40.10">
    <property type="entry name" value="Tetratricopeptide repeat domain"/>
    <property type="match status" value="3"/>
</dbReference>
<evidence type="ECO:0000256" key="8">
    <source>
        <dbReference type="ARBA" id="ARBA00022692"/>
    </source>
</evidence>
<accession>A0A0K2SYD3</accession>
<feature type="transmembrane region" description="Helical" evidence="17">
    <location>
        <begin position="225"/>
        <end position="244"/>
    </location>
</feature>
<keyword evidence="9" id="KW-0677">Repeat</keyword>
<keyword evidence="7" id="KW-0808">Transferase</keyword>
<evidence type="ECO:0000256" key="9">
    <source>
        <dbReference type="ARBA" id="ARBA00022737"/>
    </source>
</evidence>
<feature type="repeat" description="TPR" evidence="16">
    <location>
        <begin position="528"/>
        <end position="561"/>
    </location>
</feature>
<evidence type="ECO:0000256" key="5">
    <source>
        <dbReference type="ARBA" id="ARBA00007882"/>
    </source>
</evidence>
<dbReference type="InterPro" id="IPR011990">
    <property type="entry name" value="TPR-like_helical_dom_sf"/>
</dbReference>
<dbReference type="PANTHER" id="PTHR44216:SF3">
    <property type="entry name" value="PROTEIN O-MANNOSYL-TRANSFERASE TMTC2"/>
    <property type="match status" value="1"/>
</dbReference>
<evidence type="ECO:0000259" key="18">
    <source>
        <dbReference type="Pfam" id="PF08409"/>
    </source>
</evidence>
<name>A0A0K2SYD3_LEPSM</name>
<comment type="function">
    <text evidence="1">Transfers mannosyl residues to the hydroxyl group of serine or threonine residues.</text>
</comment>
<dbReference type="PROSITE" id="PS50293">
    <property type="entry name" value="TPR_REGION"/>
    <property type="match status" value="2"/>
</dbReference>
<feature type="transmembrane region" description="Helical" evidence="17">
    <location>
        <begin position="89"/>
        <end position="108"/>
    </location>
</feature>
<feature type="repeat" description="TPR" evidence="16">
    <location>
        <begin position="439"/>
        <end position="472"/>
    </location>
</feature>
<dbReference type="GO" id="GO:0005789">
    <property type="term" value="C:endoplasmic reticulum membrane"/>
    <property type="evidence" value="ECO:0007669"/>
    <property type="project" value="TreeGrafter"/>
</dbReference>
<evidence type="ECO:0000256" key="12">
    <source>
        <dbReference type="ARBA" id="ARBA00022989"/>
    </source>
</evidence>
<keyword evidence="13 17" id="KW-0472">Membrane</keyword>
<proteinExistence type="inferred from homology"/>
<keyword evidence="11" id="KW-0256">Endoplasmic reticulum</keyword>
<evidence type="ECO:0000256" key="13">
    <source>
        <dbReference type="ARBA" id="ARBA00023136"/>
    </source>
</evidence>
<dbReference type="Pfam" id="PF08409">
    <property type="entry name" value="TMTC_DUF1736"/>
    <property type="match status" value="1"/>
</dbReference>
<reference evidence="19" key="1">
    <citation type="submission" date="2014-05" db="EMBL/GenBank/DDBJ databases">
        <authorList>
            <person name="Chronopoulou M."/>
        </authorList>
    </citation>
    <scope>NUCLEOTIDE SEQUENCE</scope>
    <source>
        <tissue evidence="19">Whole organism</tissue>
    </source>
</reference>
<feature type="transmembrane region" description="Helical" evidence="17">
    <location>
        <begin position="400"/>
        <end position="418"/>
    </location>
</feature>
<sequence>MYKKHSFLVIVPVFLSVIVYLNTLRAGFVYDDLKAILQNEDVHSDSPLSNVFLNDFWGVPLSHSGSHKSYRPFTTLSYRFNHLISGYSALYFHFTNVILYGLSVYLFSQLACKLTQSNELGLYAGSLFSVHPIHTEAVAGLVGRAEVLSGIFFLLSILCYLKEIRSLTLDENGNIIKASRGQVPWKTLLLTTVSMLSKENGITALGVCFLLDIVLKKRSSMQRQVFLVIGGGTLLFLRGWVMAFKPPSFSEADNPASSPSVDKLSKILTFSYLPSHNFLLLLCPNTLSFDWSMGSIPLLRHLSDPRNAVTLLFYSILIKLVFTSLHEVHQRKKCILFCSLGLMILPFTPASNIFFYVGFVVAERILFIPSMGYCLFLAYSIREGPDRIFSERKASSNRKLSRFIVAFIIVLGVFKTLHRNEDWIDEESLYKSGISINPPKAFGNLANVLSRKGRNSEAEHAFKMALKHRPNMADVHYNLGVLYQNTQRFNEAIPCYENAIHYRPKLARKLEQSNLLIITPMAILFTFLEAYLNLGIIHSETGSKESAIKIWKLAININDEELKDPETNLVAKISAHQNIGKVLLEEKKLQDALKILTRGLHLSPKRYPKQGLFNLMGEVYRALNQPEEAEKMFIKSIQVKPDHIPAHLTYGKLLAKNKTRMKEAEERFLLASKLAPSESSVALHYGLFLLDTDRSLEAGYQFQRAAKLSPSDFESVFNAAVAFRQAGKYTLAEKFYRQSVSIRPEDASAHMNLGAMLHYLEKYTEAEEHYLEALSLDPHNQSTKINLQRLHNIMKQKGIQPVSKKSVI</sequence>
<feature type="repeat" description="TPR" evidence="16">
    <location>
        <begin position="713"/>
        <end position="746"/>
    </location>
</feature>